<name>A0ABW2FN93_9ACTN</name>
<sequence length="237" mass="24861">MQPVVEIVVRDGFGLWPIAEAEPFGVLPLSRHLSSAEVGTAMMAIAGWNDADADADADSDRPPRPDDPLGSFLYGLLTLDPLFASGGLGVTDRSTGVEFLPGCCDGLEDWRTWHRIIDHGSTVWFGHEPVSPVAERFGHIVRLTVDAQQADSPVIELSVTELAGLIGDAERDLTDFLALAADWAAEHLPDHAGPVTAALARLLGLPVPVVPSAPSTFSNPSVTPGSATGGAGSDRQA</sequence>
<proteinExistence type="predicted"/>
<comment type="caution">
    <text evidence="2">The sequence shown here is derived from an EMBL/GenBank/DDBJ whole genome shotgun (WGS) entry which is preliminary data.</text>
</comment>
<dbReference type="EMBL" id="JBHTAJ010000005">
    <property type="protein sequence ID" value="MFC7178730.1"/>
    <property type="molecule type" value="Genomic_DNA"/>
</dbReference>
<feature type="region of interest" description="Disordered" evidence="1">
    <location>
        <begin position="214"/>
        <end position="237"/>
    </location>
</feature>
<dbReference type="Proteomes" id="UP001596435">
    <property type="component" value="Unassembled WGS sequence"/>
</dbReference>
<evidence type="ECO:0008006" key="4">
    <source>
        <dbReference type="Google" id="ProtNLM"/>
    </source>
</evidence>
<dbReference type="RefSeq" id="WP_380230452.1">
    <property type="nucleotide sequence ID" value="NZ_JBHSVH010000002.1"/>
</dbReference>
<keyword evidence="3" id="KW-1185">Reference proteome</keyword>
<evidence type="ECO:0000313" key="2">
    <source>
        <dbReference type="EMBL" id="MFC7178730.1"/>
    </source>
</evidence>
<organism evidence="2 3">
    <name type="scientific">Kitasatospora paranensis</name>
    <dbReference type="NCBI Taxonomy" id="258053"/>
    <lineage>
        <taxon>Bacteria</taxon>
        <taxon>Bacillati</taxon>
        <taxon>Actinomycetota</taxon>
        <taxon>Actinomycetes</taxon>
        <taxon>Kitasatosporales</taxon>
        <taxon>Streptomycetaceae</taxon>
        <taxon>Kitasatospora</taxon>
    </lineage>
</organism>
<feature type="compositionally biased region" description="Polar residues" evidence="1">
    <location>
        <begin position="214"/>
        <end position="226"/>
    </location>
</feature>
<evidence type="ECO:0000313" key="3">
    <source>
        <dbReference type="Proteomes" id="UP001596435"/>
    </source>
</evidence>
<accession>A0ABW2FN93</accession>
<reference evidence="3" key="1">
    <citation type="journal article" date="2019" name="Int. J. Syst. Evol. Microbiol.">
        <title>The Global Catalogue of Microorganisms (GCM) 10K type strain sequencing project: providing services to taxonomists for standard genome sequencing and annotation.</title>
        <authorList>
            <consortium name="The Broad Institute Genomics Platform"/>
            <consortium name="The Broad Institute Genome Sequencing Center for Infectious Disease"/>
            <person name="Wu L."/>
            <person name="Ma J."/>
        </authorList>
    </citation>
    <scope>NUCLEOTIDE SEQUENCE [LARGE SCALE GENOMIC DNA]</scope>
    <source>
        <strain evidence="3">CGMCC 1.12859</strain>
    </source>
</reference>
<evidence type="ECO:0000256" key="1">
    <source>
        <dbReference type="SAM" id="MobiDB-lite"/>
    </source>
</evidence>
<protein>
    <recommendedName>
        <fullName evidence="4">SUKH-4 immunity protein of toxin-antitoxin system</fullName>
    </recommendedName>
</protein>
<gene>
    <name evidence="2" type="ORF">ACFQMG_04015</name>
</gene>
<feature type="compositionally biased region" description="Gly residues" evidence="1">
    <location>
        <begin position="227"/>
        <end position="237"/>
    </location>
</feature>